<protein>
    <submittedName>
        <fullName evidence="3">Acetyl esterase/lipase</fullName>
    </submittedName>
</protein>
<accession>A0ABX0XRI0</accession>
<gene>
    <name evidence="3" type="ORF">GGR88_002800</name>
</gene>
<dbReference type="PANTHER" id="PTHR48081">
    <property type="entry name" value="AB HYDROLASE SUPERFAMILY PROTEIN C4A8.06C"/>
    <property type="match status" value="1"/>
</dbReference>
<dbReference type="Pfam" id="PF07859">
    <property type="entry name" value="Abhydrolase_3"/>
    <property type="match status" value="1"/>
</dbReference>
<evidence type="ECO:0000259" key="2">
    <source>
        <dbReference type="Pfam" id="PF07859"/>
    </source>
</evidence>
<proteinExistence type="predicted"/>
<feature type="domain" description="Alpha/beta hydrolase fold-3" evidence="2">
    <location>
        <begin position="84"/>
        <end position="274"/>
    </location>
</feature>
<evidence type="ECO:0000313" key="3">
    <source>
        <dbReference type="EMBL" id="NJC35286.1"/>
    </source>
</evidence>
<dbReference type="RefSeq" id="WP_245196977.1">
    <property type="nucleotide sequence ID" value="NZ_JAATJE010000002.1"/>
</dbReference>
<sequence length="309" mass="32811">MMLTPPPIRRSRLRPHAVRARVAAGALMLLAGCSPLGLLNGINRLTPGDRGVDRAAEGVAYGADARQRLDVWRPKAEGDARPVILFFYGGGWSHGRRQDYAFAGRALAARGFVVVVPDYRLAPAHPFPAFVEDGAAAIRWTRDHVARLGGDPARISVMGHSAGAHIAAMLALDGRWLAAAGVPAGTIRAGALLAGPYDFLPLTAPQAVVALANWPRPEETQPIAFARADAPPLWLASGDADRIVSVNNSRALAARLRAKGAPVTLREYQGLSHEGIVMALSKTFRGRAPVLAEATAFLLDAAMAEPKRD</sequence>
<evidence type="ECO:0000256" key="1">
    <source>
        <dbReference type="ARBA" id="ARBA00022801"/>
    </source>
</evidence>
<dbReference type="Proteomes" id="UP000734218">
    <property type="component" value="Unassembled WGS sequence"/>
</dbReference>
<dbReference type="InterPro" id="IPR029058">
    <property type="entry name" value="AB_hydrolase_fold"/>
</dbReference>
<dbReference type="EMBL" id="JAATJE010000002">
    <property type="protein sequence ID" value="NJC35286.1"/>
    <property type="molecule type" value="Genomic_DNA"/>
</dbReference>
<keyword evidence="1" id="KW-0378">Hydrolase</keyword>
<dbReference type="InterPro" id="IPR013094">
    <property type="entry name" value="AB_hydrolase_3"/>
</dbReference>
<keyword evidence="4" id="KW-1185">Reference proteome</keyword>
<comment type="caution">
    <text evidence="3">The sequence shown here is derived from an EMBL/GenBank/DDBJ whole genome shotgun (WGS) entry which is preliminary data.</text>
</comment>
<dbReference type="InterPro" id="IPR050300">
    <property type="entry name" value="GDXG_lipolytic_enzyme"/>
</dbReference>
<dbReference type="Gene3D" id="3.40.50.1820">
    <property type="entry name" value="alpha/beta hydrolase"/>
    <property type="match status" value="1"/>
</dbReference>
<organism evidence="3 4">
    <name type="scientific">Sphingomonas jejuensis</name>
    <dbReference type="NCBI Taxonomy" id="904715"/>
    <lineage>
        <taxon>Bacteria</taxon>
        <taxon>Pseudomonadati</taxon>
        <taxon>Pseudomonadota</taxon>
        <taxon>Alphaproteobacteria</taxon>
        <taxon>Sphingomonadales</taxon>
        <taxon>Sphingomonadaceae</taxon>
        <taxon>Sphingomonas</taxon>
    </lineage>
</organism>
<dbReference type="PANTHER" id="PTHR48081:SF9">
    <property type="entry name" value="CARBOXYLESTERASE"/>
    <property type="match status" value="1"/>
</dbReference>
<reference evidence="3 4" key="1">
    <citation type="submission" date="2020-03" db="EMBL/GenBank/DDBJ databases">
        <title>Genomic Encyclopedia of Type Strains, Phase IV (KMG-IV): sequencing the most valuable type-strain genomes for metagenomic binning, comparative biology and taxonomic classification.</title>
        <authorList>
            <person name="Goeker M."/>
        </authorList>
    </citation>
    <scope>NUCLEOTIDE SEQUENCE [LARGE SCALE GENOMIC DNA]</scope>
    <source>
        <strain evidence="3 4">DSM 27651</strain>
    </source>
</reference>
<dbReference type="SUPFAM" id="SSF53474">
    <property type="entry name" value="alpha/beta-Hydrolases"/>
    <property type="match status" value="1"/>
</dbReference>
<evidence type="ECO:0000313" key="4">
    <source>
        <dbReference type="Proteomes" id="UP000734218"/>
    </source>
</evidence>
<name>A0ABX0XRI0_9SPHN</name>